<evidence type="ECO:0000313" key="11">
    <source>
        <dbReference type="Proteomes" id="UP000320580"/>
    </source>
</evidence>
<dbReference type="PANTHER" id="PTHR43806:SF11">
    <property type="entry name" value="CEREVISIN-RELATED"/>
    <property type="match status" value="1"/>
</dbReference>
<keyword evidence="3 5" id="KW-0378">Hydrolase</keyword>
<dbReference type="GO" id="GO:0004252">
    <property type="term" value="F:serine-type endopeptidase activity"/>
    <property type="evidence" value="ECO:0007669"/>
    <property type="project" value="UniProtKB-UniRule"/>
</dbReference>
<comment type="similarity">
    <text evidence="1 5 6">Belongs to the peptidase S8 family.</text>
</comment>
<accession>A0A5B8INX1</accession>
<dbReference type="AlphaFoldDB" id="A0A5B8INX1"/>
<evidence type="ECO:0000256" key="7">
    <source>
        <dbReference type="SAM" id="SignalP"/>
    </source>
</evidence>
<dbReference type="PRINTS" id="PR00723">
    <property type="entry name" value="SUBTILISIN"/>
</dbReference>
<evidence type="ECO:0000256" key="1">
    <source>
        <dbReference type="ARBA" id="ARBA00011073"/>
    </source>
</evidence>
<dbReference type="EMBL" id="CP042266">
    <property type="protein sequence ID" value="QDY80342.1"/>
    <property type="molecule type" value="Genomic_DNA"/>
</dbReference>
<feature type="chain" id="PRO_5022976892" evidence="7">
    <location>
        <begin position="30"/>
        <end position="388"/>
    </location>
</feature>
<dbReference type="CDD" id="cd04077">
    <property type="entry name" value="Peptidases_S8_PCSK9_ProteinaseK_like"/>
    <property type="match status" value="1"/>
</dbReference>
<dbReference type="PROSITE" id="PS00136">
    <property type="entry name" value="SUBTILASE_ASP"/>
    <property type="match status" value="1"/>
</dbReference>
<feature type="domain" description="Peptidase S8/S53" evidence="8">
    <location>
        <begin position="143"/>
        <end position="369"/>
    </location>
</feature>
<dbReference type="PROSITE" id="PS51892">
    <property type="entry name" value="SUBTILASE"/>
    <property type="match status" value="1"/>
</dbReference>
<reference evidence="10 11" key="1">
    <citation type="submission" date="2019-07" db="EMBL/GenBank/DDBJ databases">
        <authorList>
            <person name="Zhu P."/>
        </authorList>
    </citation>
    <scope>NUCLEOTIDE SEQUENCE [LARGE SCALE GENOMIC DNA]</scope>
    <source>
        <strain evidence="10 11">SSL-25</strain>
    </source>
</reference>
<dbReference type="SUPFAM" id="SSF54897">
    <property type="entry name" value="Protease propeptides/inhibitors"/>
    <property type="match status" value="1"/>
</dbReference>
<gene>
    <name evidence="10" type="ORF">FQU76_31810</name>
</gene>
<feature type="active site" description="Charge relay system" evidence="5">
    <location>
        <position position="333"/>
    </location>
</feature>
<evidence type="ECO:0000256" key="4">
    <source>
        <dbReference type="ARBA" id="ARBA00022825"/>
    </source>
</evidence>
<protein>
    <submittedName>
        <fullName evidence="10">S8 family peptidase</fullName>
    </submittedName>
</protein>
<keyword evidence="7" id="KW-0732">Signal</keyword>
<evidence type="ECO:0000256" key="2">
    <source>
        <dbReference type="ARBA" id="ARBA00022670"/>
    </source>
</evidence>
<feature type="domain" description="Inhibitor I9" evidence="9">
    <location>
        <begin position="67"/>
        <end position="111"/>
    </location>
</feature>
<dbReference type="InterPro" id="IPR015500">
    <property type="entry name" value="Peptidase_S8_subtilisin-rel"/>
</dbReference>
<dbReference type="InterPro" id="IPR022398">
    <property type="entry name" value="Peptidase_S8_His-AS"/>
</dbReference>
<dbReference type="FunFam" id="3.40.50.200:FF:000014">
    <property type="entry name" value="Proteinase K"/>
    <property type="match status" value="1"/>
</dbReference>
<keyword evidence="11" id="KW-1185">Reference proteome</keyword>
<dbReference type="InterPro" id="IPR036852">
    <property type="entry name" value="Peptidase_S8/S53_dom_sf"/>
</dbReference>
<dbReference type="KEGG" id="sqz:FQU76_31810"/>
<dbReference type="Gene3D" id="3.40.50.200">
    <property type="entry name" value="Peptidase S8/S53 domain"/>
    <property type="match status" value="1"/>
</dbReference>
<name>A0A5B8INX1_9ACTN</name>
<dbReference type="RefSeq" id="WP_146483739.1">
    <property type="nucleotide sequence ID" value="NZ_CP042266.1"/>
</dbReference>
<dbReference type="Pfam" id="PF00082">
    <property type="entry name" value="Peptidase_S8"/>
    <property type="match status" value="1"/>
</dbReference>
<dbReference type="InterPro" id="IPR037045">
    <property type="entry name" value="S8pro/Inhibitor_I9_sf"/>
</dbReference>
<dbReference type="PROSITE" id="PS00138">
    <property type="entry name" value="SUBTILASE_SER"/>
    <property type="match status" value="1"/>
</dbReference>
<dbReference type="InterPro" id="IPR010259">
    <property type="entry name" value="S8pro/Inhibitor_I9"/>
</dbReference>
<dbReference type="PANTHER" id="PTHR43806">
    <property type="entry name" value="PEPTIDASE S8"/>
    <property type="match status" value="1"/>
</dbReference>
<dbReference type="InterPro" id="IPR023827">
    <property type="entry name" value="Peptidase_S8_Asp-AS"/>
</dbReference>
<keyword evidence="2 5" id="KW-0645">Protease</keyword>
<organism evidence="10 11">
    <name type="scientific">Streptomyces qinzhouensis</name>
    <dbReference type="NCBI Taxonomy" id="2599401"/>
    <lineage>
        <taxon>Bacteria</taxon>
        <taxon>Bacillati</taxon>
        <taxon>Actinomycetota</taxon>
        <taxon>Actinomycetes</taxon>
        <taxon>Kitasatosporales</taxon>
        <taxon>Streptomycetaceae</taxon>
        <taxon>Streptomyces</taxon>
    </lineage>
</organism>
<evidence type="ECO:0000259" key="8">
    <source>
        <dbReference type="Pfam" id="PF00082"/>
    </source>
</evidence>
<dbReference type="SUPFAM" id="SSF52743">
    <property type="entry name" value="Subtilisin-like"/>
    <property type="match status" value="1"/>
</dbReference>
<dbReference type="InterPro" id="IPR023828">
    <property type="entry name" value="Peptidase_S8_Ser-AS"/>
</dbReference>
<dbReference type="Proteomes" id="UP000320580">
    <property type="component" value="Chromosome"/>
</dbReference>
<keyword evidence="4 5" id="KW-0720">Serine protease</keyword>
<dbReference type="InterPro" id="IPR050131">
    <property type="entry name" value="Peptidase_S8_subtilisin-like"/>
</dbReference>
<evidence type="ECO:0000313" key="10">
    <source>
        <dbReference type="EMBL" id="QDY80342.1"/>
    </source>
</evidence>
<evidence type="ECO:0000259" key="9">
    <source>
        <dbReference type="Pfam" id="PF05922"/>
    </source>
</evidence>
<dbReference type="InterPro" id="IPR000209">
    <property type="entry name" value="Peptidase_S8/S53_dom"/>
</dbReference>
<dbReference type="GO" id="GO:0005615">
    <property type="term" value="C:extracellular space"/>
    <property type="evidence" value="ECO:0007669"/>
    <property type="project" value="TreeGrafter"/>
</dbReference>
<sequence length="388" mass="39262">MRKTHISGIAAGALGLALPIALVPATGSAAPVPTPLVSVAQAPAEAELKGRYIVTVKAGNDAAAVADAKSVRTDYVYDEVINGFAASLTSSQLAALRADKRIASIEEDQKVVSKATQNNAPWGLDRIDQRTGRNTTYTYTGTGAGVTAYIIDSGIYTAHPDFGNRARNVFDAFGGNGQDCNGHGTHVAGTVGGATYGVAKAVQLRGVKVLNCQGSGSFSAIIAGFDWVRQNAVKPAVANASLGGGYSAALNNAATALANSGVHTTVAAGNNNQNACNYSPASAPGALSIAASDSADNKASFSNWGDCTDLYGPGVGVVSTRMGGGTTSMNGTSMAAPHVAGVAALYKGAYGEASSTTVNNWIINNSTANAIRGNVTGTPNRLLFKSTL</sequence>
<dbReference type="Pfam" id="PF05922">
    <property type="entry name" value="Inhibitor_I9"/>
    <property type="match status" value="1"/>
</dbReference>
<feature type="active site" description="Charge relay system" evidence="5">
    <location>
        <position position="152"/>
    </location>
</feature>
<feature type="active site" description="Charge relay system" evidence="5">
    <location>
        <position position="183"/>
    </location>
</feature>
<dbReference type="Gene3D" id="3.30.70.80">
    <property type="entry name" value="Peptidase S8 propeptide/proteinase inhibitor I9"/>
    <property type="match status" value="1"/>
</dbReference>
<dbReference type="InterPro" id="IPR034193">
    <property type="entry name" value="PCSK9_ProteinaseK-like"/>
</dbReference>
<proteinExistence type="inferred from homology"/>
<evidence type="ECO:0000256" key="6">
    <source>
        <dbReference type="RuleBase" id="RU003355"/>
    </source>
</evidence>
<evidence type="ECO:0000256" key="3">
    <source>
        <dbReference type="ARBA" id="ARBA00022801"/>
    </source>
</evidence>
<dbReference type="GO" id="GO:0006508">
    <property type="term" value="P:proteolysis"/>
    <property type="evidence" value="ECO:0007669"/>
    <property type="project" value="UniProtKB-KW"/>
</dbReference>
<evidence type="ECO:0000256" key="5">
    <source>
        <dbReference type="PROSITE-ProRule" id="PRU01240"/>
    </source>
</evidence>
<dbReference type="PROSITE" id="PS00137">
    <property type="entry name" value="SUBTILASE_HIS"/>
    <property type="match status" value="1"/>
</dbReference>
<feature type="signal peptide" evidence="7">
    <location>
        <begin position="1"/>
        <end position="29"/>
    </location>
</feature>
<dbReference type="OrthoDB" id="9798386at2"/>